<feature type="short sequence motif" description="'HIGH' region" evidence="12">
    <location>
        <begin position="33"/>
        <end position="43"/>
    </location>
</feature>
<comment type="subunit">
    <text evidence="3 12">Monomer.</text>
</comment>
<evidence type="ECO:0000256" key="1">
    <source>
        <dbReference type="ARBA" id="ARBA00004496"/>
    </source>
</evidence>
<dbReference type="EMBL" id="PNRG01000009">
    <property type="protein sequence ID" value="PMR81390.1"/>
    <property type="molecule type" value="Genomic_DNA"/>
</dbReference>
<dbReference type="EC" id="6.1.1.16" evidence="12"/>
<feature type="short sequence motif" description="'KMSKS' region" evidence="12">
    <location>
        <begin position="269"/>
        <end position="273"/>
    </location>
</feature>
<dbReference type="PRINTS" id="PR00983">
    <property type="entry name" value="TRNASYNTHCYS"/>
</dbReference>
<evidence type="ECO:0000256" key="4">
    <source>
        <dbReference type="ARBA" id="ARBA00022490"/>
    </source>
</evidence>
<keyword evidence="4 12" id="KW-0963">Cytoplasm</keyword>
<keyword evidence="7 12" id="KW-0547">Nucleotide-binding</keyword>
<evidence type="ECO:0000256" key="5">
    <source>
        <dbReference type="ARBA" id="ARBA00022598"/>
    </source>
</evidence>
<evidence type="ECO:0000256" key="8">
    <source>
        <dbReference type="ARBA" id="ARBA00022833"/>
    </source>
</evidence>
<dbReference type="Proteomes" id="UP000235547">
    <property type="component" value="Unassembled WGS sequence"/>
</dbReference>
<feature type="binding site" evidence="12">
    <location>
        <position position="31"/>
    </location>
    <ligand>
        <name>Zn(2+)</name>
        <dbReference type="ChEBI" id="CHEBI:29105"/>
    </ligand>
</feature>
<evidence type="ECO:0000256" key="9">
    <source>
        <dbReference type="ARBA" id="ARBA00022840"/>
    </source>
</evidence>
<name>A0A2N7ULS2_9GAMM</name>
<keyword evidence="6 12" id="KW-0479">Metal-binding</keyword>
<dbReference type="SUPFAM" id="SSF47323">
    <property type="entry name" value="Anticodon-binding domain of a subclass of class I aminoacyl-tRNA synthetases"/>
    <property type="match status" value="1"/>
</dbReference>
<dbReference type="PANTHER" id="PTHR10890">
    <property type="entry name" value="CYSTEINYL-TRNA SYNTHETASE"/>
    <property type="match status" value="1"/>
</dbReference>
<dbReference type="AlphaFoldDB" id="A0A2N7ULS2"/>
<dbReference type="Gene3D" id="3.40.50.620">
    <property type="entry name" value="HUPs"/>
    <property type="match status" value="1"/>
</dbReference>
<evidence type="ECO:0000313" key="15">
    <source>
        <dbReference type="Proteomes" id="UP000235547"/>
    </source>
</evidence>
<evidence type="ECO:0000256" key="10">
    <source>
        <dbReference type="ARBA" id="ARBA00022917"/>
    </source>
</evidence>
<evidence type="ECO:0000256" key="12">
    <source>
        <dbReference type="HAMAP-Rule" id="MF_00041"/>
    </source>
</evidence>
<dbReference type="Pfam" id="PF09190">
    <property type="entry name" value="DALR_2"/>
    <property type="match status" value="1"/>
</dbReference>
<keyword evidence="11 12" id="KW-0030">Aminoacyl-tRNA synthetase</keyword>
<dbReference type="GO" id="GO:0005524">
    <property type="term" value="F:ATP binding"/>
    <property type="evidence" value="ECO:0007669"/>
    <property type="project" value="UniProtKB-UniRule"/>
</dbReference>
<organism evidence="14 15">
    <name type="scientific">Halomonas urumqiensis</name>
    <dbReference type="NCBI Taxonomy" id="1684789"/>
    <lineage>
        <taxon>Bacteria</taxon>
        <taxon>Pseudomonadati</taxon>
        <taxon>Pseudomonadota</taxon>
        <taxon>Gammaproteobacteria</taxon>
        <taxon>Oceanospirillales</taxon>
        <taxon>Halomonadaceae</taxon>
        <taxon>Halomonas</taxon>
    </lineage>
</organism>
<dbReference type="Pfam" id="PF23493">
    <property type="entry name" value="CysS_C"/>
    <property type="match status" value="1"/>
</dbReference>
<dbReference type="InterPro" id="IPR015803">
    <property type="entry name" value="Cys-tRNA-ligase"/>
</dbReference>
<sequence length="471" mass="52762">MSSTLQVYNTLSRRKEVFTPIEPGRVRMYVCGMTVYDYCHLGHARVMVAFDVITRYLRSRGFDVTYVRNITDIDDKILKRADENGETISALTERMIAAMHEDESRLFVLRPDAEPRATGHIAEIIAMIESLIDKGYAYGAVNGDVYYRVRKFEGYGKLNNRDLDEMRSGARVEVDESKEDPLDFVLWKAAKPGEASWSSPWGEGRPGWHIECSAMSTCCLGETFDIHGGGPDLTFPHHENEIAQSEAATGKPYVNTWMHAGAVRVNHEKMSKSLGNFFTIREVLAHHDPEVVRYLLVASHYRSPINYAPDSLLEARKSLERFYNALECVQCPAPDKSLKVDTRYAERFTSAMDDDFNTPEALSVMFDLARELNRARKETPEQAPALAAELKRLGGILGLLQQDPAAFLKGAGSELALSEAEIDARIEARAEAKKAKDFARADSIRDELAALGIILKDSREGTSWVLETPGE</sequence>
<proteinExistence type="inferred from homology"/>
<dbReference type="CDD" id="cd00672">
    <property type="entry name" value="CysRS_core"/>
    <property type="match status" value="1"/>
</dbReference>
<comment type="catalytic activity">
    <reaction evidence="12">
        <text>tRNA(Cys) + L-cysteine + ATP = L-cysteinyl-tRNA(Cys) + AMP + diphosphate</text>
        <dbReference type="Rhea" id="RHEA:17773"/>
        <dbReference type="Rhea" id="RHEA-COMP:9661"/>
        <dbReference type="Rhea" id="RHEA-COMP:9679"/>
        <dbReference type="ChEBI" id="CHEBI:30616"/>
        <dbReference type="ChEBI" id="CHEBI:33019"/>
        <dbReference type="ChEBI" id="CHEBI:35235"/>
        <dbReference type="ChEBI" id="CHEBI:78442"/>
        <dbReference type="ChEBI" id="CHEBI:78517"/>
        <dbReference type="ChEBI" id="CHEBI:456215"/>
        <dbReference type="EC" id="6.1.1.16"/>
    </reaction>
</comment>
<keyword evidence="15" id="KW-1185">Reference proteome</keyword>
<keyword evidence="9 12" id="KW-0067">ATP-binding</keyword>
<keyword evidence="8 12" id="KW-0862">Zinc</keyword>
<evidence type="ECO:0000256" key="7">
    <source>
        <dbReference type="ARBA" id="ARBA00022741"/>
    </source>
</evidence>
<evidence type="ECO:0000313" key="14">
    <source>
        <dbReference type="EMBL" id="PMR81390.1"/>
    </source>
</evidence>
<feature type="binding site" evidence="12">
    <location>
        <position position="237"/>
    </location>
    <ligand>
        <name>Zn(2+)</name>
        <dbReference type="ChEBI" id="CHEBI:29105"/>
    </ligand>
</feature>
<dbReference type="PANTHER" id="PTHR10890:SF3">
    <property type="entry name" value="CYSTEINE--TRNA LIGASE, CYTOPLASMIC"/>
    <property type="match status" value="1"/>
</dbReference>
<comment type="cofactor">
    <cofactor evidence="12">
        <name>Zn(2+)</name>
        <dbReference type="ChEBI" id="CHEBI:29105"/>
    </cofactor>
    <text evidence="12">Binds 1 zinc ion per subunit.</text>
</comment>
<feature type="binding site" evidence="12">
    <location>
        <position position="272"/>
    </location>
    <ligand>
        <name>ATP</name>
        <dbReference type="ChEBI" id="CHEBI:30616"/>
    </ligand>
</feature>
<comment type="similarity">
    <text evidence="2 12">Belongs to the class-I aminoacyl-tRNA synthetase family.</text>
</comment>
<evidence type="ECO:0000256" key="11">
    <source>
        <dbReference type="ARBA" id="ARBA00023146"/>
    </source>
</evidence>
<dbReference type="InterPro" id="IPR024909">
    <property type="entry name" value="Cys-tRNA/MSH_ligase"/>
</dbReference>
<comment type="subcellular location">
    <subcellularLocation>
        <location evidence="1 12">Cytoplasm</location>
    </subcellularLocation>
</comment>
<dbReference type="SMART" id="SM00840">
    <property type="entry name" value="DALR_2"/>
    <property type="match status" value="1"/>
</dbReference>
<protein>
    <recommendedName>
        <fullName evidence="12">Cysteine--tRNA ligase</fullName>
        <ecNumber evidence="12">6.1.1.16</ecNumber>
    </recommendedName>
    <alternativeName>
        <fullName evidence="12">Cysteinyl-tRNA synthetase</fullName>
        <shortName evidence="12">CysRS</shortName>
    </alternativeName>
</protein>
<dbReference type="SUPFAM" id="SSF52374">
    <property type="entry name" value="Nucleotidylyl transferase"/>
    <property type="match status" value="1"/>
</dbReference>
<dbReference type="Gene3D" id="1.20.120.1910">
    <property type="entry name" value="Cysteine-tRNA ligase, C-terminal anti-codon recognition domain"/>
    <property type="match status" value="1"/>
</dbReference>
<dbReference type="OrthoDB" id="9815130at2"/>
<evidence type="ECO:0000259" key="13">
    <source>
        <dbReference type="SMART" id="SM00840"/>
    </source>
</evidence>
<feature type="binding site" evidence="12">
    <location>
        <position position="212"/>
    </location>
    <ligand>
        <name>Zn(2+)</name>
        <dbReference type="ChEBI" id="CHEBI:29105"/>
    </ligand>
</feature>
<dbReference type="InterPro" id="IPR009080">
    <property type="entry name" value="tRNAsynth_Ia_anticodon-bd"/>
</dbReference>
<dbReference type="FunFam" id="3.40.50.620:FF:000009">
    <property type="entry name" value="Cysteine--tRNA ligase"/>
    <property type="match status" value="1"/>
</dbReference>
<dbReference type="InterPro" id="IPR015273">
    <property type="entry name" value="Cys-tRNA-synt_Ia_DALR"/>
</dbReference>
<reference evidence="14 15" key="1">
    <citation type="submission" date="2018-01" db="EMBL/GenBank/DDBJ databases">
        <title>Halomonas endophytica sp. nov., isolated from storage liquid in the stems of Populus euphratica.</title>
        <authorList>
            <person name="Chen C."/>
        </authorList>
    </citation>
    <scope>NUCLEOTIDE SEQUENCE [LARGE SCALE GENOMIC DNA]</scope>
    <source>
        <strain evidence="14 15">BZ-SZ-XJ27</strain>
    </source>
</reference>
<feature type="domain" description="Cysteinyl-tRNA synthetase class Ia DALR" evidence="13">
    <location>
        <begin position="347"/>
        <end position="408"/>
    </location>
</feature>
<dbReference type="GO" id="GO:0006423">
    <property type="term" value="P:cysteinyl-tRNA aminoacylation"/>
    <property type="evidence" value="ECO:0007669"/>
    <property type="project" value="UniProtKB-UniRule"/>
</dbReference>
<feature type="binding site" evidence="12">
    <location>
        <position position="241"/>
    </location>
    <ligand>
        <name>Zn(2+)</name>
        <dbReference type="ChEBI" id="CHEBI:29105"/>
    </ligand>
</feature>
<accession>A0A2N7ULS2</accession>
<evidence type="ECO:0000256" key="3">
    <source>
        <dbReference type="ARBA" id="ARBA00011245"/>
    </source>
</evidence>
<dbReference type="NCBIfam" id="TIGR00435">
    <property type="entry name" value="cysS"/>
    <property type="match status" value="1"/>
</dbReference>
<keyword evidence="5 12" id="KW-0436">Ligase</keyword>
<dbReference type="GO" id="GO:0004817">
    <property type="term" value="F:cysteine-tRNA ligase activity"/>
    <property type="evidence" value="ECO:0007669"/>
    <property type="project" value="UniProtKB-UniRule"/>
</dbReference>
<dbReference type="GO" id="GO:0005829">
    <property type="term" value="C:cytosol"/>
    <property type="evidence" value="ECO:0007669"/>
    <property type="project" value="TreeGrafter"/>
</dbReference>
<dbReference type="InterPro" id="IPR014729">
    <property type="entry name" value="Rossmann-like_a/b/a_fold"/>
</dbReference>
<evidence type="ECO:0000256" key="6">
    <source>
        <dbReference type="ARBA" id="ARBA00022723"/>
    </source>
</evidence>
<dbReference type="CDD" id="cd07963">
    <property type="entry name" value="Anticodon_Ia_Cys"/>
    <property type="match status" value="1"/>
</dbReference>
<dbReference type="Pfam" id="PF01406">
    <property type="entry name" value="tRNA-synt_1e"/>
    <property type="match status" value="1"/>
</dbReference>
<dbReference type="InterPro" id="IPR032678">
    <property type="entry name" value="tRNA-synt_1_cat_dom"/>
</dbReference>
<dbReference type="HAMAP" id="MF_00041">
    <property type="entry name" value="Cys_tRNA_synth"/>
    <property type="match status" value="1"/>
</dbReference>
<dbReference type="InterPro" id="IPR056411">
    <property type="entry name" value="CysS_C"/>
</dbReference>
<gene>
    <name evidence="12" type="primary">cysS</name>
    <name evidence="14" type="ORF">C1H70_05500</name>
</gene>
<evidence type="ECO:0000256" key="2">
    <source>
        <dbReference type="ARBA" id="ARBA00005594"/>
    </source>
</evidence>
<dbReference type="GO" id="GO:0008270">
    <property type="term" value="F:zinc ion binding"/>
    <property type="evidence" value="ECO:0007669"/>
    <property type="project" value="UniProtKB-UniRule"/>
</dbReference>
<comment type="caution">
    <text evidence="14">The sequence shown here is derived from an EMBL/GenBank/DDBJ whole genome shotgun (WGS) entry which is preliminary data.</text>
</comment>
<keyword evidence="10 12" id="KW-0648">Protein biosynthesis</keyword>